<keyword evidence="10" id="KW-0378">Hydrolase</keyword>
<dbReference type="PANTHER" id="PTHR13710:SF152">
    <property type="entry name" value="ATP-DEPENDENT DNA HELICASE Q5"/>
    <property type="match status" value="1"/>
</dbReference>
<dbReference type="InterPro" id="IPR027417">
    <property type="entry name" value="P-loop_NTPase"/>
</dbReference>
<evidence type="ECO:0000256" key="3">
    <source>
        <dbReference type="ARBA" id="ARBA00005446"/>
    </source>
</evidence>
<dbReference type="GO" id="GO:0006260">
    <property type="term" value="P:DNA replication"/>
    <property type="evidence" value="ECO:0007669"/>
    <property type="project" value="UniProtKB-KW"/>
</dbReference>
<reference evidence="29" key="5">
    <citation type="submission" date="2025-09" db="UniProtKB">
        <authorList>
            <consortium name="Ensembl"/>
        </authorList>
    </citation>
    <scope>IDENTIFICATION</scope>
</reference>
<dbReference type="GO" id="GO:0003677">
    <property type="term" value="F:DNA binding"/>
    <property type="evidence" value="ECO:0007669"/>
    <property type="project" value="UniProtKB-KW"/>
</dbReference>
<dbReference type="SMART" id="SM00490">
    <property type="entry name" value="HELICc"/>
    <property type="match status" value="1"/>
</dbReference>
<dbReference type="GO" id="GO:0043138">
    <property type="term" value="F:3'-5' DNA helicase activity"/>
    <property type="evidence" value="ECO:0007669"/>
    <property type="project" value="UniProtKB-EC"/>
</dbReference>
<evidence type="ECO:0000256" key="25">
    <source>
        <dbReference type="ARBA" id="ARBA00084014"/>
    </source>
</evidence>
<keyword evidence="5" id="KW-0132">Cell division</keyword>
<dbReference type="GO" id="GO:0010605">
    <property type="term" value="P:negative regulation of macromolecule metabolic process"/>
    <property type="evidence" value="ECO:0007669"/>
    <property type="project" value="UniProtKB-ARBA"/>
</dbReference>
<evidence type="ECO:0000256" key="8">
    <source>
        <dbReference type="ARBA" id="ARBA00022741"/>
    </source>
</evidence>
<dbReference type="InterPro" id="IPR010716">
    <property type="entry name" value="RECQ5"/>
</dbReference>
<proteinExistence type="inferred from homology"/>
<evidence type="ECO:0000259" key="27">
    <source>
        <dbReference type="PROSITE" id="PS51192"/>
    </source>
</evidence>
<evidence type="ECO:0000256" key="7">
    <source>
        <dbReference type="ARBA" id="ARBA00022723"/>
    </source>
</evidence>
<keyword evidence="6" id="KW-0235">DNA replication</keyword>
<dbReference type="GO" id="GO:0006355">
    <property type="term" value="P:regulation of DNA-templated transcription"/>
    <property type="evidence" value="ECO:0007669"/>
    <property type="project" value="InterPro"/>
</dbReference>
<evidence type="ECO:0000256" key="19">
    <source>
        <dbReference type="ARBA" id="ARBA00034617"/>
    </source>
</evidence>
<dbReference type="FunFam" id="3.40.50.300:FF:000444">
    <property type="entry name" value="ATP-dependent DNA helicase"/>
    <property type="match status" value="1"/>
</dbReference>
<dbReference type="SUPFAM" id="SSF52540">
    <property type="entry name" value="P-loop containing nucleoside triphosphate hydrolases"/>
    <property type="match status" value="1"/>
</dbReference>
<evidence type="ECO:0000256" key="22">
    <source>
        <dbReference type="ARBA" id="ARBA00074289"/>
    </source>
</evidence>
<evidence type="ECO:0000259" key="28">
    <source>
        <dbReference type="PROSITE" id="PS51194"/>
    </source>
</evidence>
<dbReference type="InterPro" id="IPR014001">
    <property type="entry name" value="Helicase_ATP-bd"/>
</dbReference>
<keyword evidence="16" id="KW-0413">Isomerase</keyword>
<dbReference type="GO" id="GO:0045934">
    <property type="term" value="P:negative regulation of nucleobase-containing compound metabolic process"/>
    <property type="evidence" value="ECO:0007669"/>
    <property type="project" value="UniProtKB-ARBA"/>
</dbReference>
<dbReference type="STRING" id="7868.ENSCMIP00000043196"/>
<dbReference type="FunFam" id="3.40.50.300:FF:000614">
    <property type="entry name" value="ATP-dependent DNA helicase"/>
    <property type="match status" value="1"/>
</dbReference>
<dbReference type="InParanoid" id="A0A4W3JVQ2"/>
<dbReference type="InterPro" id="IPR013257">
    <property type="entry name" value="SRI"/>
</dbReference>
<dbReference type="Gene3D" id="6.10.250.3140">
    <property type="match status" value="1"/>
</dbReference>
<keyword evidence="4" id="KW-0597">Phosphoprotein</keyword>
<evidence type="ECO:0000256" key="9">
    <source>
        <dbReference type="ARBA" id="ARBA00022763"/>
    </source>
</evidence>
<dbReference type="Pfam" id="PF06959">
    <property type="entry name" value="RecQ5"/>
    <property type="match status" value="1"/>
</dbReference>
<dbReference type="InterPro" id="IPR011545">
    <property type="entry name" value="DEAD/DEAH_box_helicase_dom"/>
</dbReference>
<evidence type="ECO:0000256" key="18">
    <source>
        <dbReference type="ARBA" id="ARBA00023306"/>
    </source>
</evidence>
<comment type="catalytic activity">
    <reaction evidence="21">
        <text>ATP + H2O = ADP + phosphate + H(+)</text>
        <dbReference type="Rhea" id="RHEA:13065"/>
        <dbReference type="ChEBI" id="CHEBI:15377"/>
        <dbReference type="ChEBI" id="CHEBI:15378"/>
        <dbReference type="ChEBI" id="CHEBI:30616"/>
        <dbReference type="ChEBI" id="CHEBI:43474"/>
        <dbReference type="ChEBI" id="CHEBI:456216"/>
    </reaction>
</comment>
<dbReference type="Ensembl" id="ENSCMIT00000043818.1">
    <property type="protein sequence ID" value="ENSCMIP00000043196.1"/>
    <property type="gene ID" value="ENSCMIG00000017919.1"/>
</dbReference>
<evidence type="ECO:0000256" key="4">
    <source>
        <dbReference type="ARBA" id="ARBA00022553"/>
    </source>
</evidence>
<evidence type="ECO:0000256" key="2">
    <source>
        <dbReference type="ARBA" id="ARBA00004642"/>
    </source>
</evidence>
<sequence>MCFPLAPGPRDKVRRALSEVFGFESFRSGPQESAVRAVFRGDKDVFVSMPTGAGKSLCYQLPAVLAPGITLVISPLIALIQDQIDHLRVLKIQACSLNSKLPAEQRKSILVDLMSEKPATKLLYITPEMAAANSMQPIITSLLARKLMSYFVVDEAHCVSQWGHDFRPDYLKLGTFRVKILGVPCVSLTATATRQVQEDIVSSLKLKEPIAVFKTPCFRANLFYDVLYKEILSDPHTNLKEFSLKALGKMNNKGLYNGCGIVYCRTRDMCEVVAGELTHRGVEAKAYHAGLKTSERTEVQNEWMQGKVPVIVATISFGMGVDKANVRFVAHWNIAKSIAAYYQESGRAGRDGKPSYCRLYYSRVERNQVSFLIKKEITKHQTKSGSLQNSDKASMVGFETLVSFCEQSVCRHAAIARYFGDSVPACNRACDFCKTPEIVSKQLDSLHRLDLCKAQASIQEPQGPFGYIPDLYEGGRKGYGFARYDDEDQGDGSDEEYKRKKEWNSFYQHQMKMRKNKEAEKDNFVSPDLDCPLQDAASQKIPKLTVKTREHCLSMLEEALTSNQQQGAAELSGAHLLSYAVEMESKAFKASRLANSYKATVLKKVGEIHKSTKNGELFSVITAGADPTASKMVRVDSMEDCEGFTSASHLHCFKQERFGAGSLISCSKFQTAREVLKSSALADSGKQKGNRSEEPGDCLKRTGNEEGVGKTNVDCCEGPAQSSSFCPSFGKKKLTKKTLQLVESAKKDSQSITKFFQQKILAKVAEASDEQGSQGGNDLVTDTQAKEDLKRGSNCTVTAGKATCPDLDKVTKTVSVERLKTTLRSAPPVECREHSVSREHVVRGLSAIGSSMREVAIGVASEMEDTFPSACKKRRTSTEGVADPCLKRQRTGINGSNVCPAVSKGSQRKVTFDFVQPEKGNSCSVPATAPVLKGEQLKQTADIVVKYLTPFYKEGRFASKELFKAFARHLSHLLAEENLKRNGMYGSLFFSELQCWPGETSTCTEMSYSLVLCCISLSAPTFWNNPTVPPPHPHLCLLQDPPFQPCLWSQSYPYSPRPPPLLIPTTSLGVNP</sequence>
<dbReference type="InterPro" id="IPR001650">
    <property type="entry name" value="Helicase_C-like"/>
</dbReference>
<dbReference type="Proteomes" id="UP000314986">
    <property type="component" value="Unassembled WGS sequence"/>
</dbReference>
<comment type="subcellular location">
    <subcellularLocation>
        <location evidence="2">Nucleus</location>
        <location evidence="2">Nucleoplasm</location>
    </subcellularLocation>
</comment>
<comment type="cofactor">
    <cofactor evidence="1">
        <name>Zn(2+)</name>
        <dbReference type="ChEBI" id="CHEBI:29105"/>
    </cofactor>
</comment>
<dbReference type="GO" id="GO:0005737">
    <property type="term" value="C:cytoplasm"/>
    <property type="evidence" value="ECO:0007669"/>
    <property type="project" value="TreeGrafter"/>
</dbReference>
<keyword evidence="14" id="KW-0238">DNA-binding</keyword>
<feature type="domain" description="Helicase ATP-binding" evidence="27">
    <location>
        <begin position="36"/>
        <end position="210"/>
    </location>
</feature>
<dbReference type="PROSITE" id="PS51194">
    <property type="entry name" value="HELICASE_CTER"/>
    <property type="match status" value="1"/>
</dbReference>
<feature type="domain" description="Helicase C-terminal" evidence="28">
    <location>
        <begin position="238"/>
        <end position="398"/>
    </location>
</feature>
<accession>A0A4W3JVQ2</accession>
<dbReference type="GO" id="GO:0005694">
    <property type="term" value="C:chromosome"/>
    <property type="evidence" value="ECO:0007669"/>
    <property type="project" value="InterPro"/>
</dbReference>
<evidence type="ECO:0000313" key="30">
    <source>
        <dbReference type="Proteomes" id="UP000314986"/>
    </source>
</evidence>
<dbReference type="EC" id="5.6.2.4" evidence="20"/>
<keyword evidence="18" id="KW-0131">Cell cycle</keyword>
<evidence type="ECO:0000256" key="6">
    <source>
        <dbReference type="ARBA" id="ARBA00022705"/>
    </source>
</evidence>
<evidence type="ECO:0000313" key="29">
    <source>
        <dbReference type="Ensembl" id="ENSCMIP00000043196.1"/>
    </source>
</evidence>
<evidence type="ECO:0000256" key="14">
    <source>
        <dbReference type="ARBA" id="ARBA00023125"/>
    </source>
</evidence>
<feature type="region of interest" description="Disordered" evidence="26">
    <location>
        <begin position="680"/>
        <end position="703"/>
    </location>
</feature>
<evidence type="ECO:0000256" key="24">
    <source>
        <dbReference type="ARBA" id="ARBA00078243"/>
    </source>
</evidence>
<keyword evidence="17" id="KW-0539">Nucleus</keyword>
<evidence type="ECO:0000256" key="23">
    <source>
        <dbReference type="ARBA" id="ARBA00076757"/>
    </source>
</evidence>
<dbReference type="Pfam" id="PF08236">
    <property type="entry name" value="SRI"/>
    <property type="match status" value="1"/>
</dbReference>
<dbReference type="PROSITE" id="PS00690">
    <property type="entry name" value="DEAH_ATP_HELICASE"/>
    <property type="match status" value="1"/>
</dbReference>
<dbReference type="GO" id="GO:0009378">
    <property type="term" value="F:four-way junction helicase activity"/>
    <property type="evidence" value="ECO:0007669"/>
    <property type="project" value="TreeGrafter"/>
</dbReference>
<feature type="compositionally biased region" description="Basic and acidic residues" evidence="26">
    <location>
        <begin position="690"/>
        <end position="703"/>
    </location>
</feature>
<dbReference type="GO" id="GO:0005524">
    <property type="term" value="F:ATP binding"/>
    <property type="evidence" value="ECO:0007669"/>
    <property type="project" value="UniProtKB-KW"/>
</dbReference>
<evidence type="ECO:0000256" key="12">
    <source>
        <dbReference type="ARBA" id="ARBA00022833"/>
    </source>
</evidence>
<dbReference type="InterPro" id="IPR002464">
    <property type="entry name" value="DNA/RNA_helicase_DEAH_CS"/>
</dbReference>
<comment type="similarity">
    <text evidence="3">Belongs to the helicase family. RecQ subfamily.</text>
</comment>
<dbReference type="GO" id="GO:0000724">
    <property type="term" value="P:double-strand break repair via homologous recombination"/>
    <property type="evidence" value="ECO:0007669"/>
    <property type="project" value="TreeGrafter"/>
</dbReference>
<dbReference type="PANTHER" id="PTHR13710">
    <property type="entry name" value="DNA HELICASE RECQ FAMILY MEMBER"/>
    <property type="match status" value="1"/>
</dbReference>
<reference evidence="29" key="4">
    <citation type="submission" date="2025-08" db="UniProtKB">
        <authorList>
            <consortium name="Ensembl"/>
        </authorList>
    </citation>
    <scope>IDENTIFICATION</scope>
</reference>
<evidence type="ECO:0000256" key="26">
    <source>
        <dbReference type="SAM" id="MobiDB-lite"/>
    </source>
</evidence>
<dbReference type="AlphaFoldDB" id="A0A4W3JVQ2"/>
<keyword evidence="8" id="KW-0547">Nucleotide-binding</keyword>
<comment type="catalytic activity">
    <reaction evidence="19">
        <text>Couples ATP hydrolysis with the unwinding of duplex DNA by translocating in the 3'-5' direction.</text>
        <dbReference type="EC" id="5.6.2.4"/>
    </reaction>
</comment>
<reference evidence="30" key="2">
    <citation type="journal article" date="2007" name="PLoS Biol.">
        <title>Survey sequencing and comparative analysis of the elephant shark (Callorhinchus milii) genome.</title>
        <authorList>
            <person name="Venkatesh B."/>
            <person name="Kirkness E.F."/>
            <person name="Loh Y.H."/>
            <person name="Halpern A.L."/>
            <person name="Lee A.P."/>
            <person name="Johnson J."/>
            <person name="Dandona N."/>
            <person name="Viswanathan L.D."/>
            <person name="Tay A."/>
            <person name="Venter J.C."/>
            <person name="Strausberg R.L."/>
            <person name="Brenner S."/>
        </authorList>
    </citation>
    <scope>NUCLEOTIDE SEQUENCE [LARGE SCALE GENOMIC DNA]</scope>
</reference>
<keyword evidence="15" id="KW-0234">DNA repair</keyword>
<evidence type="ECO:0000256" key="1">
    <source>
        <dbReference type="ARBA" id="ARBA00001947"/>
    </source>
</evidence>
<keyword evidence="11" id="KW-0347">Helicase</keyword>
<dbReference type="InterPro" id="IPR004589">
    <property type="entry name" value="DNA_helicase_ATP-dep_RecQ"/>
</dbReference>
<dbReference type="Gene3D" id="6.10.250.2460">
    <property type="match status" value="1"/>
</dbReference>
<dbReference type="GO" id="GO:0051301">
    <property type="term" value="P:cell division"/>
    <property type="evidence" value="ECO:0007669"/>
    <property type="project" value="UniProtKB-KW"/>
</dbReference>
<dbReference type="Pfam" id="PF00270">
    <property type="entry name" value="DEAD"/>
    <property type="match status" value="1"/>
</dbReference>
<keyword evidence="7" id="KW-0479">Metal-binding</keyword>
<dbReference type="SMART" id="SM00487">
    <property type="entry name" value="DEXDc"/>
    <property type="match status" value="1"/>
</dbReference>
<keyword evidence="13" id="KW-0067">ATP-binding</keyword>
<evidence type="ECO:0000256" key="15">
    <source>
        <dbReference type="ARBA" id="ARBA00023204"/>
    </source>
</evidence>
<dbReference type="Pfam" id="PF00271">
    <property type="entry name" value="Helicase_C"/>
    <property type="match status" value="1"/>
</dbReference>
<organism evidence="29 30">
    <name type="scientific">Callorhinchus milii</name>
    <name type="common">Ghost shark</name>
    <dbReference type="NCBI Taxonomy" id="7868"/>
    <lineage>
        <taxon>Eukaryota</taxon>
        <taxon>Metazoa</taxon>
        <taxon>Chordata</taxon>
        <taxon>Craniata</taxon>
        <taxon>Vertebrata</taxon>
        <taxon>Chondrichthyes</taxon>
        <taxon>Holocephali</taxon>
        <taxon>Chimaeriformes</taxon>
        <taxon>Callorhinchidae</taxon>
        <taxon>Callorhinchus</taxon>
    </lineage>
</organism>
<dbReference type="GO" id="GO:0046872">
    <property type="term" value="F:metal ion binding"/>
    <property type="evidence" value="ECO:0007669"/>
    <property type="project" value="UniProtKB-KW"/>
</dbReference>
<dbReference type="NCBIfam" id="TIGR00614">
    <property type="entry name" value="recQ_fam"/>
    <property type="match status" value="1"/>
</dbReference>
<keyword evidence="30" id="KW-1185">Reference proteome</keyword>
<keyword evidence="12" id="KW-0862">Zinc</keyword>
<dbReference type="InterPro" id="IPR032284">
    <property type="entry name" value="RecQ_Zn-bd"/>
</dbReference>
<dbReference type="InterPro" id="IPR038190">
    <property type="entry name" value="SRI_sf"/>
</dbReference>
<name>A0A4W3JVQ2_CALMI</name>
<evidence type="ECO:0000256" key="10">
    <source>
        <dbReference type="ARBA" id="ARBA00022801"/>
    </source>
</evidence>
<reference evidence="30" key="1">
    <citation type="journal article" date="2006" name="Science">
        <title>Ancient noncoding elements conserved in the human genome.</title>
        <authorList>
            <person name="Venkatesh B."/>
            <person name="Kirkness E.F."/>
            <person name="Loh Y.H."/>
            <person name="Halpern A.L."/>
            <person name="Lee A.P."/>
            <person name="Johnson J."/>
            <person name="Dandona N."/>
            <person name="Viswanathan L.D."/>
            <person name="Tay A."/>
            <person name="Venter J.C."/>
            <person name="Strausberg R.L."/>
            <person name="Brenner S."/>
        </authorList>
    </citation>
    <scope>NUCLEOTIDE SEQUENCE [LARGE SCALE GENOMIC DNA]</scope>
</reference>
<dbReference type="GO" id="GO:0016787">
    <property type="term" value="F:hydrolase activity"/>
    <property type="evidence" value="ECO:0007669"/>
    <property type="project" value="UniProtKB-KW"/>
</dbReference>
<evidence type="ECO:0000256" key="17">
    <source>
        <dbReference type="ARBA" id="ARBA00023242"/>
    </source>
</evidence>
<evidence type="ECO:0000256" key="13">
    <source>
        <dbReference type="ARBA" id="ARBA00022840"/>
    </source>
</evidence>
<evidence type="ECO:0000256" key="21">
    <source>
        <dbReference type="ARBA" id="ARBA00049360"/>
    </source>
</evidence>
<dbReference type="Pfam" id="PF16124">
    <property type="entry name" value="RecQ_Zn_bind"/>
    <property type="match status" value="1"/>
</dbReference>
<dbReference type="Gene3D" id="1.10.1740.100">
    <property type="entry name" value="Set2, Rpb1 interacting domain"/>
    <property type="match status" value="1"/>
</dbReference>
<protein>
    <recommendedName>
        <fullName evidence="22">ATP-dependent DNA helicase Q5</fullName>
        <ecNumber evidence="20">5.6.2.4</ecNumber>
    </recommendedName>
    <alternativeName>
        <fullName evidence="23">DNA 3'-5' helicase RecQ5</fullName>
    </alternativeName>
    <alternativeName>
        <fullName evidence="24">DNA helicase, RecQ-like type 5</fullName>
    </alternativeName>
    <alternativeName>
        <fullName evidence="25">RecQ protein-like 5</fullName>
    </alternativeName>
</protein>
<evidence type="ECO:0000256" key="20">
    <source>
        <dbReference type="ARBA" id="ARBA00034808"/>
    </source>
</evidence>
<reference evidence="30" key="3">
    <citation type="journal article" date="2014" name="Nature">
        <title>Elephant shark genome provides unique insights into gnathostome evolution.</title>
        <authorList>
            <consortium name="International Elephant Shark Genome Sequencing Consortium"/>
            <person name="Venkatesh B."/>
            <person name="Lee A.P."/>
            <person name="Ravi V."/>
            <person name="Maurya A.K."/>
            <person name="Lian M.M."/>
            <person name="Swann J.B."/>
            <person name="Ohta Y."/>
            <person name="Flajnik M.F."/>
            <person name="Sutoh Y."/>
            <person name="Kasahara M."/>
            <person name="Hoon S."/>
            <person name="Gangu V."/>
            <person name="Roy S.W."/>
            <person name="Irimia M."/>
            <person name="Korzh V."/>
            <person name="Kondrychyn I."/>
            <person name="Lim Z.W."/>
            <person name="Tay B.H."/>
            <person name="Tohari S."/>
            <person name="Kong K.W."/>
            <person name="Ho S."/>
            <person name="Lorente-Galdos B."/>
            <person name="Quilez J."/>
            <person name="Marques-Bonet T."/>
            <person name="Raney B.J."/>
            <person name="Ingham P.W."/>
            <person name="Tay A."/>
            <person name="Hillier L.W."/>
            <person name="Minx P."/>
            <person name="Boehm T."/>
            <person name="Wilson R.K."/>
            <person name="Brenner S."/>
            <person name="Warren W.C."/>
        </authorList>
    </citation>
    <scope>NUCLEOTIDE SEQUENCE [LARGE SCALE GENOMIC DNA]</scope>
</reference>
<dbReference type="CDD" id="cd18794">
    <property type="entry name" value="SF2_C_RecQ"/>
    <property type="match status" value="1"/>
</dbReference>
<dbReference type="PROSITE" id="PS51192">
    <property type="entry name" value="HELICASE_ATP_BIND_1"/>
    <property type="match status" value="1"/>
</dbReference>
<evidence type="ECO:0000256" key="11">
    <source>
        <dbReference type="ARBA" id="ARBA00022806"/>
    </source>
</evidence>
<dbReference type="GeneTree" id="ENSGT00940000157800"/>
<keyword evidence="9" id="KW-0227">DNA damage</keyword>
<evidence type="ECO:0000256" key="5">
    <source>
        <dbReference type="ARBA" id="ARBA00022618"/>
    </source>
</evidence>
<evidence type="ECO:0000256" key="16">
    <source>
        <dbReference type="ARBA" id="ARBA00023235"/>
    </source>
</evidence>
<dbReference type="Gene3D" id="3.40.50.300">
    <property type="entry name" value="P-loop containing nucleotide triphosphate hydrolases"/>
    <property type="match status" value="2"/>
</dbReference>
<dbReference type="GO" id="GO:0005654">
    <property type="term" value="C:nucleoplasm"/>
    <property type="evidence" value="ECO:0007669"/>
    <property type="project" value="UniProtKB-SubCell"/>
</dbReference>